<dbReference type="InterPro" id="IPR036583">
    <property type="entry name" value="23S_rRNA_IVS_sf"/>
</dbReference>
<dbReference type="SUPFAM" id="SSF158446">
    <property type="entry name" value="IVS-encoded protein-like"/>
    <property type="match status" value="1"/>
</dbReference>
<dbReference type="AlphaFoldDB" id="A0A937XEC8"/>
<proteinExistence type="predicted"/>
<name>A0A937XEC8_UNCW3</name>
<dbReference type="PIRSF" id="PIRSF035652">
    <property type="entry name" value="CHP02436"/>
    <property type="match status" value="1"/>
</dbReference>
<dbReference type="PANTHER" id="PTHR38471:SF2">
    <property type="entry name" value="FOUR HELIX BUNDLE PROTEIN"/>
    <property type="match status" value="1"/>
</dbReference>
<sequence>MKTDLELRTRRFALDVIRFCSGLPRRAEFQVIAKQLLRSATSVGANYRSAQRARSRADFIAKLAIVEEEADESVYWMQLLADLSCGPRSELEKLLDEARQLVAIFVASRKTAKRGL</sequence>
<dbReference type="EMBL" id="VGIR01000010">
    <property type="protein sequence ID" value="MBM3330754.1"/>
    <property type="molecule type" value="Genomic_DNA"/>
</dbReference>
<dbReference type="Proteomes" id="UP000779900">
    <property type="component" value="Unassembled WGS sequence"/>
</dbReference>
<accession>A0A937XEC8</accession>
<dbReference type="NCBIfam" id="TIGR02436">
    <property type="entry name" value="four helix bundle protein"/>
    <property type="match status" value="1"/>
</dbReference>
<evidence type="ECO:0000313" key="1">
    <source>
        <dbReference type="EMBL" id="MBM3330754.1"/>
    </source>
</evidence>
<comment type="caution">
    <text evidence="1">The sequence shown here is derived from an EMBL/GenBank/DDBJ whole genome shotgun (WGS) entry which is preliminary data.</text>
</comment>
<gene>
    <name evidence="1" type="ORF">FJY68_02745</name>
</gene>
<reference evidence="1" key="1">
    <citation type="submission" date="2019-03" db="EMBL/GenBank/DDBJ databases">
        <title>Lake Tanganyika Metagenome-Assembled Genomes (MAGs).</title>
        <authorList>
            <person name="Tran P."/>
        </authorList>
    </citation>
    <scope>NUCLEOTIDE SEQUENCE</scope>
    <source>
        <strain evidence="1">K_DeepCast_150m_m2_040</strain>
    </source>
</reference>
<dbReference type="InterPro" id="IPR012657">
    <property type="entry name" value="23S_rRNA-intervening_sequence"/>
</dbReference>
<dbReference type="PANTHER" id="PTHR38471">
    <property type="entry name" value="FOUR HELIX BUNDLE PROTEIN"/>
    <property type="match status" value="1"/>
</dbReference>
<dbReference type="Gene3D" id="1.20.1440.60">
    <property type="entry name" value="23S rRNA-intervening sequence"/>
    <property type="match status" value="1"/>
</dbReference>
<evidence type="ECO:0000313" key="2">
    <source>
        <dbReference type="Proteomes" id="UP000779900"/>
    </source>
</evidence>
<protein>
    <submittedName>
        <fullName evidence="1">Four helix bundle protein</fullName>
    </submittedName>
</protein>
<organism evidence="1 2">
    <name type="scientific">candidate division WOR-3 bacterium</name>
    <dbReference type="NCBI Taxonomy" id="2052148"/>
    <lineage>
        <taxon>Bacteria</taxon>
        <taxon>Bacteria division WOR-3</taxon>
    </lineage>
</organism>
<dbReference type="Pfam" id="PF05635">
    <property type="entry name" value="23S_rRNA_IVP"/>
    <property type="match status" value="1"/>
</dbReference>